<keyword evidence="4" id="KW-0862">Zinc</keyword>
<dbReference type="Gene3D" id="1.10.150.110">
    <property type="entry name" value="DNA polymerase beta, N-terminal domain-like"/>
    <property type="match status" value="1"/>
</dbReference>
<dbReference type="GO" id="GO:0003887">
    <property type="term" value="F:DNA-directed DNA polymerase activity"/>
    <property type="evidence" value="ECO:0007669"/>
    <property type="project" value="InterPro"/>
</dbReference>
<keyword evidence="2" id="KW-0479">Metal-binding</keyword>
<dbReference type="GO" id="GO:0005634">
    <property type="term" value="C:nucleus"/>
    <property type="evidence" value="ECO:0007669"/>
    <property type="project" value="UniProtKB-SubCell"/>
</dbReference>
<organism evidence="9 10">
    <name type="scientific">Fistulifera solaris</name>
    <name type="common">Oleaginous diatom</name>
    <dbReference type="NCBI Taxonomy" id="1519565"/>
    <lineage>
        <taxon>Eukaryota</taxon>
        <taxon>Sar</taxon>
        <taxon>Stramenopiles</taxon>
        <taxon>Ochrophyta</taxon>
        <taxon>Bacillariophyta</taxon>
        <taxon>Bacillariophyceae</taxon>
        <taxon>Bacillariophycidae</taxon>
        <taxon>Naviculales</taxon>
        <taxon>Naviculaceae</taxon>
        <taxon>Fistulifera</taxon>
    </lineage>
</organism>
<evidence type="ECO:0000256" key="2">
    <source>
        <dbReference type="ARBA" id="ARBA00022723"/>
    </source>
</evidence>
<dbReference type="AlphaFoldDB" id="A0A1Z5JTK1"/>
<reference evidence="9 10" key="1">
    <citation type="journal article" date="2015" name="Plant Cell">
        <title>Oil accumulation by the oleaginous diatom Fistulifera solaris as revealed by the genome and transcriptome.</title>
        <authorList>
            <person name="Tanaka T."/>
            <person name="Maeda Y."/>
            <person name="Veluchamy A."/>
            <person name="Tanaka M."/>
            <person name="Abida H."/>
            <person name="Marechal E."/>
            <person name="Bowler C."/>
            <person name="Muto M."/>
            <person name="Sunaga Y."/>
            <person name="Tanaka M."/>
            <person name="Yoshino T."/>
            <person name="Taniguchi T."/>
            <person name="Fukuda Y."/>
            <person name="Nemoto M."/>
            <person name="Matsumoto M."/>
            <person name="Wong P.S."/>
            <person name="Aburatani S."/>
            <person name="Fujibuchi W."/>
        </authorList>
    </citation>
    <scope>NUCLEOTIDE SEQUENCE [LARGE SCALE GENOMIC DNA]</scope>
    <source>
        <strain evidence="9 10">JPCC DA0580</strain>
    </source>
</reference>
<dbReference type="InterPro" id="IPR010996">
    <property type="entry name" value="HHH_MUS81"/>
</dbReference>
<keyword evidence="3" id="KW-0863">Zinc-finger</keyword>
<dbReference type="GO" id="GO:0008270">
    <property type="term" value="F:zinc ion binding"/>
    <property type="evidence" value="ECO:0007669"/>
    <property type="project" value="UniProtKB-KW"/>
</dbReference>
<dbReference type="Pfam" id="PF14716">
    <property type="entry name" value="HHH_8"/>
    <property type="match status" value="1"/>
</dbReference>
<dbReference type="PANTHER" id="PTHR11276">
    <property type="entry name" value="DNA POLYMERASE TYPE-X FAMILY MEMBER"/>
    <property type="match status" value="1"/>
</dbReference>
<dbReference type="OrthoDB" id="205514at2759"/>
<dbReference type="InterPro" id="IPR022312">
    <property type="entry name" value="DNA_pol_X"/>
</dbReference>
<dbReference type="SUPFAM" id="SSF47802">
    <property type="entry name" value="DNA polymerase beta, N-terminal domain-like"/>
    <property type="match status" value="1"/>
</dbReference>
<evidence type="ECO:0000256" key="5">
    <source>
        <dbReference type="ARBA" id="ARBA00023242"/>
    </source>
</evidence>
<dbReference type="Proteomes" id="UP000198406">
    <property type="component" value="Unassembled WGS sequence"/>
</dbReference>
<accession>A0A1Z5JTK1</accession>
<dbReference type="GO" id="GO:0006303">
    <property type="term" value="P:double-strand break repair via nonhomologous end joining"/>
    <property type="evidence" value="ECO:0007669"/>
    <property type="project" value="TreeGrafter"/>
</dbReference>
<sequence length="458" mass="51076">MSSETTYAVEFAKTSRAKCKKCSDIIEIGDIKILTTTTGGRFDVTQSFHPKCYTLPRKFAGTVDDFVDETLRDTTEGQILPKERDALVEAIKTSSSATKKSNKAPGSASSADAIIEKIKAMVDDGENEPQTKKAKRDDHYSSNEFVAAYRVYQKEKNDELKDVLKWNRQFVSGTKNYLLVKVLDGHVNGRLARCQLCQGGRLKIDEKNCSIVLCNGQFDEDAQQRIPCTFQCSIEDAPRWKPWFTEEPSEEEKEKMDKLEADATGEGAGDSHGDLASMKKEAASLEWNLSNKEGIRSATEDAIGLLKKYNAKLPEDATKAKQKIGPVILAHKRETPEDIIAALWKEVGKQLSNEEKEQKDKALEKTTKVDANAKLVAAFQELSEYYSKEANQRAVFTYSKCLNAIRGLDYEITAENAMSLSKGKTKVEGIGTAFAQKIKEFCETGTMQKLEEKRADHA</sequence>
<dbReference type="EMBL" id="BDSP01000114">
    <property type="protein sequence ID" value="GAX17353.1"/>
    <property type="molecule type" value="Genomic_DNA"/>
</dbReference>
<dbReference type="Gene3D" id="3.90.640.80">
    <property type="match status" value="1"/>
</dbReference>
<comment type="caution">
    <text evidence="9">The sequence shown here is derived from an EMBL/GenBank/DDBJ whole genome shotgun (WGS) entry which is preliminary data.</text>
</comment>
<keyword evidence="10" id="KW-1185">Reference proteome</keyword>
<gene>
    <name evidence="9" type="ORF">FisN_10Lh226</name>
</gene>
<protein>
    <recommendedName>
        <fullName evidence="8">PARP-type domain-containing protein</fullName>
    </recommendedName>
</protein>
<dbReference type="GO" id="GO:0003677">
    <property type="term" value="F:DNA binding"/>
    <property type="evidence" value="ECO:0007669"/>
    <property type="project" value="InterPro"/>
</dbReference>
<evidence type="ECO:0000256" key="3">
    <source>
        <dbReference type="ARBA" id="ARBA00022771"/>
    </source>
</evidence>
<dbReference type="PROSITE" id="PS50064">
    <property type="entry name" value="ZF_PARP_2"/>
    <property type="match status" value="1"/>
</dbReference>
<comment type="subcellular location">
    <subcellularLocation>
        <location evidence="1">Nucleus</location>
    </subcellularLocation>
</comment>
<feature type="domain" description="PARP-type" evidence="8">
    <location>
        <begin position="7"/>
        <end position="68"/>
    </location>
</feature>
<dbReference type="InterPro" id="IPR001510">
    <property type="entry name" value="Znf_PARP"/>
</dbReference>
<feature type="compositionally biased region" description="Basic and acidic residues" evidence="7">
    <location>
        <begin position="252"/>
        <end position="261"/>
    </location>
</feature>
<evidence type="ECO:0000313" key="10">
    <source>
        <dbReference type="Proteomes" id="UP000198406"/>
    </source>
</evidence>
<evidence type="ECO:0000259" key="8">
    <source>
        <dbReference type="PROSITE" id="PS50064"/>
    </source>
</evidence>
<dbReference type="SMART" id="SM01336">
    <property type="entry name" value="zf-PARP"/>
    <property type="match status" value="1"/>
</dbReference>
<evidence type="ECO:0000313" key="9">
    <source>
        <dbReference type="EMBL" id="GAX17353.1"/>
    </source>
</evidence>
<dbReference type="InterPro" id="IPR036957">
    <property type="entry name" value="Znf_PARP_sf"/>
</dbReference>
<proteinExistence type="predicted"/>
<evidence type="ECO:0000256" key="6">
    <source>
        <dbReference type="PIRSR" id="PIRSR622312-50"/>
    </source>
</evidence>
<feature type="active site" description="Nucleophile; Schiff-base intermediate with DNA; for 5'-dRP lyase activity" evidence="6">
    <location>
        <position position="437"/>
    </location>
</feature>
<evidence type="ECO:0000256" key="7">
    <source>
        <dbReference type="SAM" id="MobiDB-lite"/>
    </source>
</evidence>
<evidence type="ECO:0000256" key="1">
    <source>
        <dbReference type="ARBA" id="ARBA00004123"/>
    </source>
</evidence>
<name>A0A1Z5JTK1_FISSO</name>
<evidence type="ECO:0000256" key="4">
    <source>
        <dbReference type="ARBA" id="ARBA00022833"/>
    </source>
</evidence>
<feature type="region of interest" description="Disordered" evidence="7">
    <location>
        <begin position="246"/>
        <end position="274"/>
    </location>
</feature>
<dbReference type="InterPro" id="IPR027421">
    <property type="entry name" value="DNA_pol_lamdba_lyase_dom_sf"/>
</dbReference>
<dbReference type="InParanoid" id="A0A1Z5JTK1"/>
<dbReference type="Gene3D" id="3.30.1740.10">
    <property type="entry name" value="Zinc finger, PARP-type"/>
    <property type="match status" value="1"/>
</dbReference>
<keyword evidence="5" id="KW-0539">Nucleus</keyword>
<dbReference type="PANTHER" id="PTHR11276:SF28">
    <property type="entry name" value="DNA POLYMERASE LAMBDA"/>
    <property type="match status" value="1"/>
</dbReference>
<dbReference type="SUPFAM" id="SSF57716">
    <property type="entry name" value="Glucocorticoid receptor-like (DNA-binding domain)"/>
    <property type="match status" value="1"/>
</dbReference>